<evidence type="ECO:0000256" key="2">
    <source>
        <dbReference type="ARBA" id="ARBA00022481"/>
    </source>
</evidence>
<dbReference type="OrthoDB" id="8607132at2"/>
<dbReference type="KEGG" id="snn:EWH46_14880"/>
<dbReference type="InterPro" id="IPR045584">
    <property type="entry name" value="Pilin-like"/>
</dbReference>
<accession>A0A5C1Q991</accession>
<dbReference type="Pfam" id="PF00114">
    <property type="entry name" value="Pilin"/>
    <property type="match status" value="1"/>
</dbReference>
<dbReference type="EMBL" id="CP035708">
    <property type="protein sequence ID" value="QEN02722.1"/>
    <property type="molecule type" value="Genomic_DNA"/>
</dbReference>
<gene>
    <name evidence="3" type="ORF">EWH46_14880</name>
</gene>
<sequence length="158" mass="16908">MPRHVPHRRCRPGGRAVRPSPGFTLIELMIVVAIVGVLAAIALPAYQDYALRARVSEGLRLSMEARDMVTEFYGTNSRWPDSNEAAGLVEPEKIAGNSVSSVSVGSAGIITIRFNSRVQDGSLLLQPEAASGSIRWSCRIPSSGGLSPRHVPAECRGS</sequence>
<dbReference type="InterPro" id="IPR012902">
    <property type="entry name" value="N_methyl_site"/>
</dbReference>
<dbReference type="SUPFAM" id="SSF54523">
    <property type="entry name" value="Pili subunits"/>
    <property type="match status" value="1"/>
</dbReference>
<evidence type="ECO:0000256" key="1">
    <source>
        <dbReference type="ARBA" id="ARBA00005233"/>
    </source>
</evidence>
<dbReference type="Proteomes" id="UP000323522">
    <property type="component" value="Chromosome"/>
</dbReference>
<dbReference type="InterPro" id="IPR001082">
    <property type="entry name" value="Pilin"/>
</dbReference>
<name>A0A5C1Q991_9BURK</name>
<dbReference type="GO" id="GO:0009289">
    <property type="term" value="C:pilus"/>
    <property type="evidence" value="ECO:0007669"/>
    <property type="project" value="InterPro"/>
</dbReference>
<evidence type="ECO:0000313" key="3">
    <source>
        <dbReference type="EMBL" id="QEN02722.1"/>
    </source>
</evidence>
<proteinExistence type="inferred from homology"/>
<dbReference type="GO" id="GO:0007155">
    <property type="term" value="P:cell adhesion"/>
    <property type="evidence" value="ECO:0007669"/>
    <property type="project" value="InterPro"/>
</dbReference>
<keyword evidence="2" id="KW-0488">Methylation</keyword>
<organism evidence="3 4">
    <name type="scientific">Sphaerotilus sulfidivorans</name>
    <dbReference type="NCBI Taxonomy" id="639200"/>
    <lineage>
        <taxon>Bacteria</taxon>
        <taxon>Pseudomonadati</taxon>
        <taxon>Pseudomonadota</taxon>
        <taxon>Betaproteobacteria</taxon>
        <taxon>Burkholderiales</taxon>
        <taxon>Sphaerotilaceae</taxon>
        <taxon>Sphaerotilus</taxon>
    </lineage>
</organism>
<comment type="similarity">
    <text evidence="1">Belongs to the N-Me-Phe pilin family.</text>
</comment>
<dbReference type="Gene3D" id="3.30.700.10">
    <property type="entry name" value="Glycoprotein, Type 4 Pilin"/>
    <property type="match status" value="1"/>
</dbReference>
<dbReference type="PANTHER" id="PTHR30093:SF34">
    <property type="entry name" value="PREPILIN PEPTIDASE-DEPENDENT PROTEIN D"/>
    <property type="match status" value="1"/>
</dbReference>
<evidence type="ECO:0000313" key="4">
    <source>
        <dbReference type="Proteomes" id="UP000323522"/>
    </source>
</evidence>
<dbReference type="NCBIfam" id="TIGR02532">
    <property type="entry name" value="IV_pilin_GFxxxE"/>
    <property type="match status" value="1"/>
</dbReference>
<protein>
    <submittedName>
        <fullName evidence="3">Prepilin-type N-terminal cleavage/methylation domain-containing protein</fullName>
    </submittedName>
</protein>
<dbReference type="AlphaFoldDB" id="A0A5C1Q991"/>
<reference evidence="3 4" key="1">
    <citation type="submission" date="2019-02" db="EMBL/GenBank/DDBJ databases">
        <title>Complete Genome Sequence and Methylome Analysis of Sphaerotilus natans subsp. sulfidivorans D-507.</title>
        <authorList>
            <person name="Fomenkov A."/>
            <person name="Gridneva E."/>
            <person name="Smolyakov D."/>
            <person name="Dubinina G."/>
            <person name="Vincze T."/>
            <person name="Grabovich M."/>
            <person name="Roberts R.J."/>
        </authorList>
    </citation>
    <scope>NUCLEOTIDE SEQUENCE [LARGE SCALE GENOMIC DNA]</scope>
    <source>
        <strain evidence="3 4">D-507</strain>
    </source>
</reference>
<dbReference type="PANTHER" id="PTHR30093">
    <property type="entry name" value="GENERAL SECRETION PATHWAY PROTEIN G"/>
    <property type="match status" value="1"/>
</dbReference>
<dbReference type="Pfam" id="PF07963">
    <property type="entry name" value="N_methyl"/>
    <property type="match status" value="1"/>
</dbReference>